<dbReference type="RefSeq" id="XP_064767079.1">
    <property type="nucleotide sequence ID" value="XM_064913110.1"/>
</dbReference>
<organism evidence="9 10">
    <name type="scientific">Myxozyma melibiosi</name>
    <dbReference type="NCBI Taxonomy" id="54550"/>
    <lineage>
        <taxon>Eukaryota</taxon>
        <taxon>Fungi</taxon>
        <taxon>Dikarya</taxon>
        <taxon>Ascomycota</taxon>
        <taxon>Saccharomycotina</taxon>
        <taxon>Lipomycetes</taxon>
        <taxon>Lipomycetales</taxon>
        <taxon>Lipomycetaceae</taxon>
        <taxon>Myxozyma</taxon>
    </lineage>
</organism>
<proteinExistence type="predicted"/>
<evidence type="ECO:0000259" key="8">
    <source>
        <dbReference type="PROSITE" id="PS50922"/>
    </source>
</evidence>
<dbReference type="InterPro" id="IPR050846">
    <property type="entry name" value="TLCD"/>
</dbReference>
<evidence type="ECO:0000256" key="7">
    <source>
        <dbReference type="SAM" id="Phobius"/>
    </source>
</evidence>
<dbReference type="Proteomes" id="UP001498771">
    <property type="component" value="Unassembled WGS sequence"/>
</dbReference>
<gene>
    <name evidence="9" type="ORF">BZA70DRAFT_281380</name>
</gene>
<evidence type="ECO:0000256" key="2">
    <source>
        <dbReference type="ARBA" id="ARBA00022692"/>
    </source>
</evidence>
<feature type="region of interest" description="Disordered" evidence="6">
    <location>
        <begin position="270"/>
        <end position="292"/>
    </location>
</feature>
<comment type="subcellular location">
    <subcellularLocation>
        <location evidence="1">Membrane</location>
        <topology evidence="1">Multi-pass membrane protein</topology>
    </subcellularLocation>
</comment>
<dbReference type="GeneID" id="90038622"/>
<evidence type="ECO:0000313" key="10">
    <source>
        <dbReference type="Proteomes" id="UP001498771"/>
    </source>
</evidence>
<dbReference type="SMART" id="SM00724">
    <property type="entry name" value="TLC"/>
    <property type="match status" value="1"/>
</dbReference>
<evidence type="ECO:0000256" key="6">
    <source>
        <dbReference type="SAM" id="MobiDB-lite"/>
    </source>
</evidence>
<keyword evidence="4 5" id="KW-0472">Membrane</keyword>
<protein>
    <submittedName>
        <fullName evidence="9">TLC domain-containing protein</fullName>
    </submittedName>
</protein>
<dbReference type="PANTHER" id="PTHR13439:SF0">
    <property type="entry name" value="TOPOISOMERASE I DAMAGE AFFECTED PROTEIN 4"/>
    <property type="match status" value="1"/>
</dbReference>
<feature type="transmembrane region" description="Helical" evidence="7">
    <location>
        <begin position="36"/>
        <end position="57"/>
    </location>
</feature>
<comment type="caution">
    <text evidence="9">The sequence shown here is derived from an EMBL/GenBank/DDBJ whole genome shotgun (WGS) entry which is preliminary data.</text>
</comment>
<keyword evidence="2 5" id="KW-0812">Transmembrane</keyword>
<dbReference type="PANTHER" id="PTHR13439">
    <property type="entry name" value="CT120 PROTEIN"/>
    <property type="match status" value="1"/>
</dbReference>
<keyword evidence="3 7" id="KW-1133">Transmembrane helix</keyword>
<feature type="transmembrane region" description="Helical" evidence="7">
    <location>
        <begin position="134"/>
        <end position="153"/>
    </location>
</feature>
<dbReference type="Pfam" id="PF03798">
    <property type="entry name" value="TRAM_LAG1_CLN8"/>
    <property type="match status" value="1"/>
</dbReference>
<dbReference type="EMBL" id="JBBJBU010000009">
    <property type="protein sequence ID" value="KAK7204046.1"/>
    <property type="molecule type" value="Genomic_DNA"/>
</dbReference>
<reference evidence="9 10" key="1">
    <citation type="submission" date="2024-03" db="EMBL/GenBank/DDBJ databases">
        <title>Genome-scale model development and genomic sequencing of the oleaginous clade Lipomyces.</title>
        <authorList>
            <consortium name="Lawrence Berkeley National Laboratory"/>
            <person name="Czajka J.J."/>
            <person name="Han Y."/>
            <person name="Kim J."/>
            <person name="Mondo S.J."/>
            <person name="Hofstad B.A."/>
            <person name="Robles A."/>
            <person name="Haridas S."/>
            <person name="Riley R."/>
            <person name="LaButti K."/>
            <person name="Pangilinan J."/>
            <person name="Andreopoulos W."/>
            <person name="Lipzen A."/>
            <person name="Yan J."/>
            <person name="Wang M."/>
            <person name="Ng V."/>
            <person name="Grigoriev I.V."/>
            <person name="Spatafora J.W."/>
            <person name="Magnuson J.K."/>
            <person name="Baker S.E."/>
            <person name="Pomraning K.R."/>
        </authorList>
    </citation>
    <scope>NUCLEOTIDE SEQUENCE [LARGE SCALE GENOMIC DNA]</scope>
    <source>
        <strain evidence="9 10">Phaff 52-87</strain>
    </source>
</reference>
<evidence type="ECO:0000256" key="1">
    <source>
        <dbReference type="ARBA" id="ARBA00004141"/>
    </source>
</evidence>
<feature type="transmembrane region" description="Helical" evidence="7">
    <location>
        <begin position="69"/>
        <end position="93"/>
    </location>
</feature>
<keyword evidence="10" id="KW-1185">Reference proteome</keyword>
<feature type="transmembrane region" description="Helical" evidence="7">
    <location>
        <begin position="105"/>
        <end position="122"/>
    </location>
</feature>
<name>A0ABR1F2H5_9ASCO</name>
<evidence type="ECO:0000256" key="5">
    <source>
        <dbReference type="PROSITE-ProRule" id="PRU00205"/>
    </source>
</evidence>
<feature type="domain" description="TLC" evidence="8">
    <location>
        <begin position="66"/>
        <end position="267"/>
    </location>
</feature>
<feature type="transmembrane region" description="Helical" evidence="7">
    <location>
        <begin position="159"/>
        <end position="180"/>
    </location>
</feature>
<feature type="transmembrane region" description="Helical" evidence="7">
    <location>
        <begin position="234"/>
        <end position="255"/>
    </location>
</feature>
<evidence type="ECO:0000256" key="4">
    <source>
        <dbReference type="ARBA" id="ARBA00023136"/>
    </source>
</evidence>
<dbReference type="PROSITE" id="PS50922">
    <property type="entry name" value="TLC"/>
    <property type="match status" value="1"/>
</dbReference>
<evidence type="ECO:0000256" key="3">
    <source>
        <dbReference type="ARBA" id="ARBA00022989"/>
    </source>
</evidence>
<evidence type="ECO:0000313" key="9">
    <source>
        <dbReference type="EMBL" id="KAK7204046.1"/>
    </source>
</evidence>
<dbReference type="InterPro" id="IPR006634">
    <property type="entry name" value="TLC-dom"/>
</dbReference>
<sequence>MKDFLAIEYPPAVQETLTTVCNAIGLPMLAPHIHEVVLAFALYHGLFLMGPLFNSAFSSYKTMPRRTRINFDIHVVSQVQCLLIIALAFPAFFDPELKVDHLFAYSPYGGLVYAFAVGYFAWDSYISLKYINWFGIGFAVHGIASVSVFLLSFRPFLMYYGPVFLMFEISTPFLNVHWFTSHLPPNTVPEKVQLVNGVLLLLSFFLARLVWGFASAGVLIYDFYKAWGDPRMPFWLPCFVLTSNLSLDFLNVYWFSKMIKAVQRRLDSNKKHKPDNPDLLTEEEDIKGHKME</sequence>
<feature type="transmembrane region" description="Helical" evidence="7">
    <location>
        <begin position="192"/>
        <end position="214"/>
    </location>
</feature>
<accession>A0ABR1F2H5</accession>